<proteinExistence type="predicted"/>
<gene>
    <name evidence="1" type="ORF">D7322_03665</name>
</gene>
<organism evidence="1 2">
    <name type="scientific">Sphingobacterium puteale</name>
    <dbReference type="NCBI Taxonomy" id="2420510"/>
    <lineage>
        <taxon>Bacteria</taxon>
        <taxon>Pseudomonadati</taxon>
        <taxon>Bacteroidota</taxon>
        <taxon>Sphingobacteriia</taxon>
        <taxon>Sphingobacteriales</taxon>
        <taxon>Sphingobacteriaceae</taxon>
        <taxon>Sphingobacterium</taxon>
    </lineage>
</organism>
<dbReference type="OrthoDB" id="9838920at2"/>
<dbReference type="Proteomes" id="UP000282423">
    <property type="component" value="Unassembled WGS sequence"/>
</dbReference>
<accession>A0A420W2Z6</accession>
<comment type="caution">
    <text evidence="1">The sequence shown here is derived from an EMBL/GenBank/DDBJ whole genome shotgun (WGS) entry which is preliminary data.</text>
</comment>
<dbReference type="RefSeq" id="WP_121121441.1">
    <property type="nucleotide sequence ID" value="NZ_CP158959.1"/>
</dbReference>
<dbReference type="EMBL" id="RBWS01000003">
    <property type="protein sequence ID" value="RKO72952.1"/>
    <property type="molecule type" value="Genomic_DNA"/>
</dbReference>
<reference evidence="1 2" key="1">
    <citation type="submission" date="2018-10" db="EMBL/GenBank/DDBJ databases">
        <title>Sphingobacterium sp. M05W1-28.</title>
        <authorList>
            <person name="Cai H."/>
        </authorList>
    </citation>
    <scope>NUCLEOTIDE SEQUENCE [LARGE SCALE GENOMIC DNA]</scope>
    <source>
        <strain evidence="1 2">M05W1-28</strain>
    </source>
</reference>
<name>A0A420W2Z6_9SPHI</name>
<evidence type="ECO:0000313" key="1">
    <source>
        <dbReference type="EMBL" id="RKO72952.1"/>
    </source>
</evidence>
<evidence type="ECO:0000313" key="2">
    <source>
        <dbReference type="Proteomes" id="UP000282423"/>
    </source>
</evidence>
<protein>
    <submittedName>
        <fullName evidence="1">Uncharacterized protein</fullName>
    </submittedName>
</protein>
<keyword evidence="2" id="KW-1185">Reference proteome</keyword>
<sequence length="97" mass="11505">MKKIDYLWNKITTATNSEDELIEVEKLFDMLTDKHISFEISGTDSSGRVIDLQAADDIKIETSRPVIMKFYITEDSVMVKNNWIPKRWNNVYYFYNE</sequence>
<dbReference type="AlphaFoldDB" id="A0A420W2Z6"/>